<dbReference type="EMBL" id="JANBUJ010001091">
    <property type="protein sequence ID" value="KAJ2768770.1"/>
    <property type="molecule type" value="Genomic_DNA"/>
</dbReference>
<protein>
    <submittedName>
        <fullName evidence="1">Uncharacterized protein</fullName>
    </submittedName>
</protein>
<evidence type="ECO:0000313" key="1">
    <source>
        <dbReference type="EMBL" id="KAJ2768770.1"/>
    </source>
</evidence>
<dbReference type="Proteomes" id="UP001140234">
    <property type="component" value="Unassembled WGS sequence"/>
</dbReference>
<proteinExistence type="predicted"/>
<name>A0ACC1JWE0_9FUNG</name>
<comment type="caution">
    <text evidence="1">The sequence shown here is derived from an EMBL/GenBank/DDBJ whole genome shotgun (WGS) entry which is preliminary data.</text>
</comment>
<accession>A0ACC1JWE0</accession>
<organism evidence="1 2">
    <name type="scientific">Coemansia nantahalensis</name>
    <dbReference type="NCBI Taxonomy" id="2789366"/>
    <lineage>
        <taxon>Eukaryota</taxon>
        <taxon>Fungi</taxon>
        <taxon>Fungi incertae sedis</taxon>
        <taxon>Zoopagomycota</taxon>
        <taxon>Kickxellomycotina</taxon>
        <taxon>Kickxellomycetes</taxon>
        <taxon>Kickxellales</taxon>
        <taxon>Kickxellaceae</taxon>
        <taxon>Coemansia</taxon>
    </lineage>
</organism>
<keyword evidence="2" id="KW-1185">Reference proteome</keyword>
<evidence type="ECO:0000313" key="2">
    <source>
        <dbReference type="Proteomes" id="UP001140234"/>
    </source>
</evidence>
<gene>
    <name evidence="1" type="ORF">IWQ57_003394</name>
</gene>
<sequence length="245" mass="26798">MSDNAAVLTRGAQVYARKRKARQEQVAEVQFDSKDRRTFLTGFHKRKVQRREHAQAQAQEQAREERLKLRREQRVQKKEELAQRLFGPTQAESSGGEFSDGSDGGEDSGAEDAEVEVLQGDTSVTTVTVTRDFDPAAIGSTGISLDKKLSPQDIAARLERNLTKCLEDDGESDSGAAAPAAKANTKSNKKAPQKQFRYETKAARAAANDKIKSAKLARNKAWAEKRKAAGQGKSGKPGKQGKGRK</sequence>
<reference evidence="1" key="1">
    <citation type="submission" date="2022-07" db="EMBL/GenBank/DDBJ databases">
        <title>Phylogenomic reconstructions and comparative analyses of Kickxellomycotina fungi.</title>
        <authorList>
            <person name="Reynolds N.K."/>
            <person name="Stajich J.E."/>
            <person name="Barry K."/>
            <person name="Grigoriev I.V."/>
            <person name="Crous P."/>
            <person name="Smith M.E."/>
        </authorList>
    </citation>
    <scope>NUCLEOTIDE SEQUENCE</scope>
    <source>
        <strain evidence="1">CBS 109366</strain>
    </source>
</reference>